<feature type="compositionally biased region" description="Pro residues" evidence="2">
    <location>
        <begin position="218"/>
        <end position="245"/>
    </location>
</feature>
<dbReference type="InterPro" id="IPR038440">
    <property type="entry name" value="FimV_C_sf"/>
</dbReference>
<dbReference type="Pfam" id="PF25800">
    <property type="entry name" value="FimV_N"/>
    <property type="match status" value="1"/>
</dbReference>
<keyword evidence="1" id="KW-0175">Coiled coil</keyword>
<sequence>MALALALGANSAYALGLGAIEVKSGLNQPLVAEIPILSAGPGELEELEVRLASPEAFARVGLERPVGLTANLQMEVGRNAAGQPVIRVTTPGRFNEPFLTFLIEANWGRGSVVREYSALVDPPHIAPAVIRPLETPQVATAPALPEPLPPPAVAEPVAVPEPEPVTEVAEIPAEPMPAPAPEPVAAPESPAAEAVAVAPEPLPEPEPEPEPVAQAEPAPEPVPEPEPAPPPPAPAPAPVPPPAPAPGSYGPVADGQTLWSIANANRPDPAVTVNQMMLAIQRANPEAFIDDNINQLKRGAVLRIPAGEEALQIGQAEAAQLVRAQAEAWQARRRPVPQPAEAVADAPRPVPATPRQPAPEGRLEIVPPAGDAQAARGVQSGAAGTDSGTELRAELTETREDLAAREAEVQELRSHITELEAQQADSQRLIEMQSSQLKALQERLAAAQGEPAPAAAPAVAETAPAAGEPAPAAAAPAPVAAADPWYMNPLVLAGGALVLLGGLVLALRGKRAPKPAPVPSRRISDDEALKASLPGGGLAAAAAAAGEGAAEVPAAAPVEDERARLQAAVDAHPEDLEAHISLLRHLHKEGDRTAFEIGAQAMRLKVHSTLDPRWREAVVMGVALAPGNPLFSQAGWNQPRFGDTGVIPSTAKAAPEPASEPEPEAAPEPAPVADDLSDLDALNELAAASSAPVADADEDWDRIALVAEPEVAEATPEPEAPAGAPIGFELEPEPEPVLAFEPEPAEAVPASSADDDASATKIELAQAYLEIGDVDGARGMLEEVVAEGSPVHRAEAERLLREIG</sequence>
<dbReference type="InterPro" id="IPR018392">
    <property type="entry name" value="LysM"/>
</dbReference>
<dbReference type="InterPro" id="IPR057840">
    <property type="entry name" value="FimV_N"/>
</dbReference>
<proteinExistence type="predicted"/>
<protein>
    <recommendedName>
        <fullName evidence="3">FimV N-terminal domain-containing protein</fullName>
    </recommendedName>
</protein>
<feature type="compositionally biased region" description="Pro residues" evidence="2">
    <location>
        <begin position="348"/>
        <end position="357"/>
    </location>
</feature>
<dbReference type="InterPro" id="IPR020012">
    <property type="entry name" value="LysM_FimV"/>
</dbReference>
<keyword evidence="5" id="KW-1185">Reference proteome</keyword>
<comment type="caution">
    <text evidence="4">The sequence shown here is derived from an EMBL/GenBank/DDBJ whole genome shotgun (WGS) entry which is preliminary data.</text>
</comment>
<feature type="region of interest" description="Disordered" evidence="2">
    <location>
        <begin position="174"/>
        <end position="252"/>
    </location>
</feature>
<evidence type="ECO:0000259" key="3">
    <source>
        <dbReference type="Pfam" id="PF25800"/>
    </source>
</evidence>
<reference evidence="4 5" key="1">
    <citation type="submission" date="2018-03" db="EMBL/GenBank/DDBJ databases">
        <title>Arenimonas caeni sp. nov., isolated from activated sludge.</title>
        <authorList>
            <person name="Liu H."/>
        </authorList>
    </citation>
    <scope>NUCLEOTIDE SEQUENCE [LARGE SCALE GENOMIC DNA]</scope>
    <source>
        <strain evidence="5">z29</strain>
    </source>
</reference>
<dbReference type="InterPro" id="IPR036779">
    <property type="entry name" value="LysM_dom_sf"/>
</dbReference>
<feature type="region of interest" description="Disordered" evidence="2">
    <location>
        <begin position="333"/>
        <end position="365"/>
    </location>
</feature>
<dbReference type="NCBIfam" id="TIGR03505">
    <property type="entry name" value="FimV_core"/>
    <property type="match status" value="1"/>
</dbReference>
<evidence type="ECO:0000256" key="1">
    <source>
        <dbReference type="SAM" id="Coils"/>
    </source>
</evidence>
<name>A0A2P6M9X0_9GAMM</name>
<feature type="compositionally biased region" description="Low complexity" evidence="2">
    <location>
        <begin position="185"/>
        <end position="199"/>
    </location>
</feature>
<dbReference type="InterPro" id="IPR020011">
    <property type="entry name" value="FimV_C"/>
</dbReference>
<dbReference type="CDD" id="cd00118">
    <property type="entry name" value="LysM"/>
    <property type="match status" value="1"/>
</dbReference>
<dbReference type="EMBL" id="PVLF01000005">
    <property type="protein sequence ID" value="PRH82804.1"/>
    <property type="molecule type" value="Genomic_DNA"/>
</dbReference>
<accession>A0A2P6M9X0</accession>
<feature type="compositionally biased region" description="Low complexity" evidence="2">
    <location>
        <begin position="709"/>
        <end position="729"/>
    </location>
</feature>
<dbReference type="Gene3D" id="1.20.58.2200">
    <property type="match status" value="1"/>
</dbReference>
<dbReference type="Proteomes" id="UP000241736">
    <property type="component" value="Unassembled WGS sequence"/>
</dbReference>
<feature type="coiled-coil region" evidence="1">
    <location>
        <begin position="392"/>
        <end position="450"/>
    </location>
</feature>
<gene>
    <name evidence="4" type="ORF">C6N40_06240</name>
</gene>
<evidence type="ECO:0000313" key="4">
    <source>
        <dbReference type="EMBL" id="PRH82804.1"/>
    </source>
</evidence>
<feature type="region of interest" description="Disordered" evidence="2">
    <location>
        <begin position="643"/>
        <end position="674"/>
    </location>
</feature>
<feature type="compositionally biased region" description="Pro residues" evidence="2">
    <location>
        <begin position="174"/>
        <end position="184"/>
    </location>
</feature>
<evidence type="ECO:0000313" key="5">
    <source>
        <dbReference type="Proteomes" id="UP000241736"/>
    </source>
</evidence>
<organism evidence="4 5">
    <name type="scientific">Arenimonas caeni</name>
    <dbReference type="NCBI Taxonomy" id="2058085"/>
    <lineage>
        <taxon>Bacteria</taxon>
        <taxon>Pseudomonadati</taxon>
        <taxon>Pseudomonadota</taxon>
        <taxon>Gammaproteobacteria</taxon>
        <taxon>Lysobacterales</taxon>
        <taxon>Lysobacteraceae</taxon>
        <taxon>Arenimonas</taxon>
    </lineage>
</organism>
<dbReference type="AlphaFoldDB" id="A0A2P6M9X0"/>
<dbReference type="OrthoDB" id="5298707at2"/>
<evidence type="ECO:0000256" key="2">
    <source>
        <dbReference type="SAM" id="MobiDB-lite"/>
    </source>
</evidence>
<feature type="region of interest" description="Disordered" evidence="2">
    <location>
        <begin position="709"/>
        <end position="730"/>
    </location>
</feature>
<feature type="domain" description="FimV N-terminal" evidence="3">
    <location>
        <begin position="15"/>
        <end position="123"/>
    </location>
</feature>
<dbReference type="NCBIfam" id="TIGR03504">
    <property type="entry name" value="FimV_Cterm"/>
    <property type="match status" value="1"/>
</dbReference>
<dbReference type="Gene3D" id="3.10.350.10">
    <property type="entry name" value="LysM domain"/>
    <property type="match status" value="1"/>
</dbReference>